<feature type="transmembrane region" description="Helical" evidence="1">
    <location>
        <begin position="43"/>
        <end position="70"/>
    </location>
</feature>
<keyword evidence="1" id="KW-0472">Membrane</keyword>
<evidence type="ECO:0000256" key="1">
    <source>
        <dbReference type="SAM" id="Phobius"/>
    </source>
</evidence>
<sequence length="73" mass="8214">MVYNIKLHVLWYTISCSRMQVKNECVFKKFSQLSVLPQDIEQLPFGIIIIAITAVLIFALITGSVIGSLLRMG</sequence>
<protein>
    <submittedName>
        <fullName evidence="2">Uncharacterized protein</fullName>
    </submittedName>
</protein>
<organism evidence="2 3">
    <name type="scientific">Candidatus Hakubella thermalkaliphila</name>
    <dbReference type="NCBI Taxonomy" id="2754717"/>
    <lineage>
        <taxon>Bacteria</taxon>
        <taxon>Bacillati</taxon>
        <taxon>Actinomycetota</taxon>
        <taxon>Actinomycetota incertae sedis</taxon>
        <taxon>Candidatus Hakubellales</taxon>
        <taxon>Candidatus Hakubellaceae</taxon>
        <taxon>Candidatus Hakubella</taxon>
    </lineage>
</organism>
<comment type="caution">
    <text evidence="2">The sequence shown here is derived from an EMBL/GenBank/DDBJ whole genome shotgun (WGS) entry which is preliminary data.</text>
</comment>
<evidence type="ECO:0000313" key="3">
    <source>
        <dbReference type="Proteomes" id="UP000568877"/>
    </source>
</evidence>
<evidence type="ECO:0000313" key="2">
    <source>
        <dbReference type="EMBL" id="GFP32391.1"/>
    </source>
</evidence>
<accession>A0A6V8PND1</accession>
<reference evidence="2 3" key="1">
    <citation type="journal article" date="2020" name="Front. Microbiol.">
        <title>Single-cell genomics of novel Actinobacteria with the Wood-Ljungdahl pathway discovered in a serpentinizing system.</title>
        <authorList>
            <person name="Merino N."/>
            <person name="Kawai M."/>
            <person name="Boyd E.S."/>
            <person name="Colman D.R."/>
            <person name="McGlynn S.E."/>
            <person name="Nealson K.H."/>
            <person name="Kurokawa K."/>
            <person name="Hongoh Y."/>
        </authorList>
    </citation>
    <scope>NUCLEOTIDE SEQUENCE [LARGE SCALE GENOMIC DNA]</scope>
    <source>
        <strain evidence="2 3">S42</strain>
    </source>
</reference>
<name>A0A6V8PND1_9ACTN</name>
<keyword evidence="1" id="KW-1133">Transmembrane helix</keyword>
<gene>
    <name evidence="2" type="ORF">HKBW3S42_00696</name>
</gene>
<keyword evidence="1" id="KW-0812">Transmembrane</keyword>
<dbReference type="AlphaFoldDB" id="A0A6V8PND1"/>
<dbReference type="EMBL" id="BLSA01000069">
    <property type="protein sequence ID" value="GFP32391.1"/>
    <property type="molecule type" value="Genomic_DNA"/>
</dbReference>
<dbReference type="Proteomes" id="UP000568877">
    <property type="component" value="Unassembled WGS sequence"/>
</dbReference>
<proteinExistence type="predicted"/>